<evidence type="ECO:0000256" key="1">
    <source>
        <dbReference type="SAM" id="Phobius"/>
    </source>
</evidence>
<dbReference type="OrthoDB" id="307899at2759"/>
<organism evidence="2 3">
    <name type="scientific">Macrolepiota fuliginosa MF-IS2</name>
    <dbReference type="NCBI Taxonomy" id="1400762"/>
    <lineage>
        <taxon>Eukaryota</taxon>
        <taxon>Fungi</taxon>
        <taxon>Dikarya</taxon>
        <taxon>Basidiomycota</taxon>
        <taxon>Agaricomycotina</taxon>
        <taxon>Agaricomycetes</taxon>
        <taxon>Agaricomycetidae</taxon>
        <taxon>Agaricales</taxon>
        <taxon>Agaricineae</taxon>
        <taxon>Agaricaceae</taxon>
        <taxon>Macrolepiota</taxon>
    </lineage>
</organism>
<protein>
    <submittedName>
        <fullName evidence="2">Uncharacterized protein</fullName>
    </submittedName>
</protein>
<keyword evidence="1" id="KW-0472">Membrane</keyword>
<comment type="caution">
    <text evidence="2">The sequence shown here is derived from an EMBL/GenBank/DDBJ whole genome shotgun (WGS) entry which is preliminary data.</text>
</comment>
<reference evidence="2" key="1">
    <citation type="submission" date="2020-11" db="EMBL/GenBank/DDBJ databases">
        <authorList>
            <consortium name="DOE Joint Genome Institute"/>
            <person name="Ahrendt S."/>
            <person name="Riley R."/>
            <person name="Andreopoulos W."/>
            <person name="Labutti K."/>
            <person name="Pangilinan J."/>
            <person name="Ruiz-Duenas F.J."/>
            <person name="Barrasa J.M."/>
            <person name="Sanchez-Garcia M."/>
            <person name="Camarero S."/>
            <person name="Miyauchi S."/>
            <person name="Serrano A."/>
            <person name="Linde D."/>
            <person name="Babiker R."/>
            <person name="Drula E."/>
            <person name="Ayuso-Fernandez I."/>
            <person name="Pacheco R."/>
            <person name="Padilla G."/>
            <person name="Ferreira P."/>
            <person name="Barriuso J."/>
            <person name="Kellner H."/>
            <person name="Castanera R."/>
            <person name="Alfaro M."/>
            <person name="Ramirez L."/>
            <person name="Pisabarro A.G."/>
            <person name="Kuo A."/>
            <person name="Tritt A."/>
            <person name="Lipzen A."/>
            <person name="He G."/>
            <person name="Yan M."/>
            <person name="Ng V."/>
            <person name="Cullen D."/>
            <person name="Martin F."/>
            <person name="Rosso M.-N."/>
            <person name="Henrissat B."/>
            <person name="Hibbett D."/>
            <person name="Martinez A.T."/>
            <person name="Grigoriev I.V."/>
        </authorList>
    </citation>
    <scope>NUCLEOTIDE SEQUENCE</scope>
    <source>
        <strain evidence="2">MF-IS2</strain>
    </source>
</reference>
<proteinExistence type="predicted"/>
<dbReference type="AlphaFoldDB" id="A0A9P5XN46"/>
<keyword evidence="3" id="KW-1185">Reference proteome</keyword>
<name>A0A9P5XN46_9AGAR</name>
<accession>A0A9P5XN46</accession>
<feature type="transmembrane region" description="Helical" evidence="1">
    <location>
        <begin position="78"/>
        <end position="100"/>
    </location>
</feature>
<sequence>MITTITTTTIPTPCFKLPFVITPSCPAVLRTRDYLPTTRPFSRARITTWYSAAVLFRFTRPLCEPPARHPPWSLQHGLRLLTSILAFAFAFGCRGIPLWFNWCRYCGIRFEQAPHHH</sequence>
<gene>
    <name evidence="2" type="ORF">P691DRAFT_559413</name>
</gene>
<evidence type="ECO:0000313" key="2">
    <source>
        <dbReference type="EMBL" id="KAF9453825.1"/>
    </source>
</evidence>
<dbReference type="EMBL" id="MU151058">
    <property type="protein sequence ID" value="KAF9453825.1"/>
    <property type="molecule type" value="Genomic_DNA"/>
</dbReference>
<evidence type="ECO:0000313" key="3">
    <source>
        <dbReference type="Proteomes" id="UP000807342"/>
    </source>
</evidence>
<dbReference type="Proteomes" id="UP000807342">
    <property type="component" value="Unassembled WGS sequence"/>
</dbReference>
<keyword evidence="1" id="KW-1133">Transmembrane helix</keyword>
<keyword evidence="1" id="KW-0812">Transmembrane</keyword>